<evidence type="ECO:0000313" key="1">
    <source>
        <dbReference type="EMBL" id="RUP44188.1"/>
    </source>
</evidence>
<comment type="caution">
    <text evidence="1">The sequence shown here is derived from an EMBL/GenBank/DDBJ whole genome shotgun (WGS) entry which is preliminary data.</text>
</comment>
<name>A0A433D039_9FUNG</name>
<keyword evidence="2" id="KW-1185">Reference proteome</keyword>
<dbReference type="Proteomes" id="UP000268093">
    <property type="component" value="Unassembled WGS sequence"/>
</dbReference>
<reference evidence="1 2" key="1">
    <citation type="journal article" date="2018" name="New Phytol.">
        <title>Phylogenomics of Endogonaceae and evolution of mycorrhizas within Mucoromycota.</title>
        <authorList>
            <person name="Chang Y."/>
            <person name="Desiro A."/>
            <person name="Na H."/>
            <person name="Sandor L."/>
            <person name="Lipzen A."/>
            <person name="Clum A."/>
            <person name="Barry K."/>
            <person name="Grigoriev I.V."/>
            <person name="Martin F.M."/>
            <person name="Stajich J.E."/>
            <person name="Smith M.E."/>
            <person name="Bonito G."/>
            <person name="Spatafora J.W."/>
        </authorList>
    </citation>
    <scope>NUCLEOTIDE SEQUENCE [LARGE SCALE GENOMIC DNA]</scope>
    <source>
        <strain evidence="1 2">GMNB39</strain>
    </source>
</reference>
<dbReference type="AlphaFoldDB" id="A0A433D039"/>
<organism evidence="1 2">
    <name type="scientific">Jimgerdemannia flammicorona</name>
    <dbReference type="NCBI Taxonomy" id="994334"/>
    <lineage>
        <taxon>Eukaryota</taxon>
        <taxon>Fungi</taxon>
        <taxon>Fungi incertae sedis</taxon>
        <taxon>Mucoromycota</taxon>
        <taxon>Mucoromycotina</taxon>
        <taxon>Endogonomycetes</taxon>
        <taxon>Endogonales</taxon>
        <taxon>Endogonaceae</taxon>
        <taxon>Jimgerdemannia</taxon>
    </lineage>
</organism>
<accession>A0A433D039</accession>
<dbReference type="EMBL" id="RBNI01009388">
    <property type="protein sequence ID" value="RUP44188.1"/>
    <property type="molecule type" value="Genomic_DNA"/>
</dbReference>
<evidence type="ECO:0000313" key="2">
    <source>
        <dbReference type="Proteomes" id="UP000268093"/>
    </source>
</evidence>
<protein>
    <submittedName>
        <fullName evidence="1">Uncharacterized protein</fullName>
    </submittedName>
</protein>
<sequence length="190" mass="21169">MRALGVRTNGMNRAKTLGGRLTTLDALRPRMGCTTIFICMRGCLGASKQGCSGVHRTFPFVDVMQIKVSRLKRLSELVEGSRVLTGNPKSLRDEKVMLDTTALSIYLAPRHNVRGHSVHAHEMRCSVAIHQQETARASWSPSQESLTTICIACRTCPDICKAKVAYLEMLFPFRPLQVKTIKWLLSILSL</sequence>
<gene>
    <name evidence="1" type="ORF">BC936DRAFT_149819</name>
</gene>
<proteinExistence type="predicted"/>